<keyword evidence="2" id="KW-1185">Reference proteome</keyword>
<proteinExistence type="predicted"/>
<accession>A0ACB7SCU0</accession>
<protein>
    <submittedName>
        <fullName evidence="1">Uncharacterized protein</fullName>
    </submittedName>
</protein>
<organism evidence="1 2">
    <name type="scientific">Hyalomma asiaticum</name>
    <name type="common">Tick</name>
    <dbReference type="NCBI Taxonomy" id="266040"/>
    <lineage>
        <taxon>Eukaryota</taxon>
        <taxon>Metazoa</taxon>
        <taxon>Ecdysozoa</taxon>
        <taxon>Arthropoda</taxon>
        <taxon>Chelicerata</taxon>
        <taxon>Arachnida</taxon>
        <taxon>Acari</taxon>
        <taxon>Parasitiformes</taxon>
        <taxon>Ixodida</taxon>
        <taxon>Ixodoidea</taxon>
        <taxon>Ixodidae</taxon>
        <taxon>Hyalomminae</taxon>
        <taxon>Hyalomma</taxon>
    </lineage>
</organism>
<name>A0ACB7SCU0_HYAAI</name>
<sequence>MQESLNMDDDIEPFAIRMELLESSPSESICEEFVTAHGSRWSRFRTGIFIATAVVILSIFIAALVVPLREAALAVEGGVELSNSTWLPWRERPNDTGSTADPAVDLACGAARHGSVSVFASHVLPRLTAVHMHCCLERGHQYLITYGETAESMKRHNERLHENAEVAAIDKTKAAPSGHCSGTARASPKLDHFGGLVVEFNILFEKDIVDDS</sequence>
<dbReference type="EMBL" id="CM023484">
    <property type="protein sequence ID" value="KAH6932390.1"/>
    <property type="molecule type" value="Genomic_DNA"/>
</dbReference>
<comment type="caution">
    <text evidence="1">The sequence shown here is derived from an EMBL/GenBank/DDBJ whole genome shotgun (WGS) entry which is preliminary data.</text>
</comment>
<reference evidence="1" key="1">
    <citation type="submission" date="2020-05" db="EMBL/GenBank/DDBJ databases">
        <title>Large-scale comparative analyses of tick genomes elucidate their genetic diversity and vector capacities.</title>
        <authorList>
            <person name="Jia N."/>
            <person name="Wang J."/>
            <person name="Shi W."/>
            <person name="Du L."/>
            <person name="Sun Y."/>
            <person name="Zhan W."/>
            <person name="Jiang J."/>
            <person name="Wang Q."/>
            <person name="Zhang B."/>
            <person name="Ji P."/>
            <person name="Sakyi L.B."/>
            <person name="Cui X."/>
            <person name="Yuan T."/>
            <person name="Jiang B."/>
            <person name="Yang W."/>
            <person name="Lam T.T.-Y."/>
            <person name="Chang Q."/>
            <person name="Ding S."/>
            <person name="Wang X."/>
            <person name="Zhu J."/>
            <person name="Ruan X."/>
            <person name="Zhao L."/>
            <person name="Wei J."/>
            <person name="Que T."/>
            <person name="Du C."/>
            <person name="Cheng J."/>
            <person name="Dai P."/>
            <person name="Han X."/>
            <person name="Huang E."/>
            <person name="Gao Y."/>
            <person name="Liu J."/>
            <person name="Shao H."/>
            <person name="Ye R."/>
            <person name="Li L."/>
            <person name="Wei W."/>
            <person name="Wang X."/>
            <person name="Wang C."/>
            <person name="Yang T."/>
            <person name="Huo Q."/>
            <person name="Li W."/>
            <person name="Guo W."/>
            <person name="Chen H."/>
            <person name="Zhou L."/>
            <person name="Ni X."/>
            <person name="Tian J."/>
            <person name="Zhou Y."/>
            <person name="Sheng Y."/>
            <person name="Liu T."/>
            <person name="Pan Y."/>
            <person name="Xia L."/>
            <person name="Li J."/>
            <person name="Zhao F."/>
            <person name="Cao W."/>
        </authorList>
    </citation>
    <scope>NUCLEOTIDE SEQUENCE</scope>
    <source>
        <strain evidence="1">Hyas-2018</strain>
    </source>
</reference>
<evidence type="ECO:0000313" key="2">
    <source>
        <dbReference type="Proteomes" id="UP000821845"/>
    </source>
</evidence>
<gene>
    <name evidence="1" type="ORF">HPB50_005161</name>
</gene>
<evidence type="ECO:0000313" key="1">
    <source>
        <dbReference type="EMBL" id="KAH6932390.1"/>
    </source>
</evidence>
<dbReference type="Proteomes" id="UP000821845">
    <property type="component" value="Chromosome 4"/>
</dbReference>